<dbReference type="InterPro" id="IPR045540">
    <property type="entry name" value="YegS/DAGK_C"/>
</dbReference>
<dbReference type="GO" id="GO:0008654">
    <property type="term" value="P:phospholipid biosynthetic process"/>
    <property type="evidence" value="ECO:0007669"/>
    <property type="project" value="UniProtKB-KW"/>
</dbReference>
<dbReference type="Proteomes" id="UP000007652">
    <property type="component" value="Unassembled WGS sequence"/>
</dbReference>
<keyword evidence="7 14" id="KW-0418">Kinase</keyword>
<evidence type="ECO:0000256" key="2">
    <source>
        <dbReference type="ARBA" id="ARBA00005983"/>
    </source>
</evidence>
<keyword evidence="12" id="KW-1208">Phospholipid metabolism</keyword>
<dbReference type="InterPro" id="IPR017438">
    <property type="entry name" value="ATP-NAD_kinase_N"/>
</dbReference>
<evidence type="ECO:0000259" key="13">
    <source>
        <dbReference type="PROSITE" id="PS50146"/>
    </source>
</evidence>
<keyword evidence="3" id="KW-0444">Lipid biosynthesis</keyword>
<name>I7K8R1_9CLOT</name>
<evidence type="ECO:0000256" key="6">
    <source>
        <dbReference type="ARBA" id="ARBA00022741"/>
    </source>
</evidence>
<evidence type="ECO:0000313" key="14">
    <source>
        <dbReference type="EMBL" id="CCJ33915.1"/>
    </source>
</evidence>
<comment type="cofactor">
    <cofactor evidence="1">
        <name>Mg(2+)</name>
        <dbReference type="ChEBI" id="CHEBI:18420"/>
    </cofactor>
</comment>
<evidence type="ECO:0000256" key="12">
    <source>
        <dbReference type="ARBA" id="ARBA00023264"/>
    </source>
</evidence>
<evidence type="ECO:0000256" key="9">
    <source>
        <dbReference type="ARBA" id="ARBA00022842"/>
    </source>
</evidence>
<proteinExistence type="inferred from homology"/>
<evidence type="ECO:0000256" key="3">
    <source>
        <dbReference type="ARBA" id="ARBA00022516"/>
    </source>
</evidence>
<dbReference type="Gene3D" id="3.40.50.10330">
    <property type="entry name" value="Probable inorganic polyphosphate/atp-NAD kinase, domain 1"/>
    <property type="match status" value="1"/>
</dbReference>
<sequence>MSILFIVNPKAGNGKALKVSDKIQEKMKILKKDYEIAYTKGPEDAITIAREASNSFNKIVSVGGDGTLNEVVNGIAGSRSILGVIPAGTGNDFAKTIYPSLNIDDILKTIIDGEVKSIDIGKCNNKYFINIASAGIDAEIAHRVQRVKKLLPGKLAYLNTLLKTLVTYKGIDFNIKLDDVSFRANTLLITASNGKFYGGGMIPTPDADIKDGYFDVCHIKNLSKIKIIALLYKFLKGTHTQIKEVTIFKTKRLSIQANKNFIVNIDGETLETNEANFEINKEFINILLPRNK</sequence>
<keyword evidence="4" id="KW-0808">Transferase</keyword>
<accession>I7K8R1</accession>
<dbReference type="PANTHER" id="PTHR12358:SF106">
    <property type="entry name" value="LIPID KINASE YEGS"/>
    <property type="match status" value="1"/>
</dbReference>
<evidence type="ECO:0000313" key="15">
    <source>
        <dbReference type="Proteomes" id="UP000007652"/>
    </source>
</evidence>
<dbReference type="Pfam" id="PF00781">
    <property type="entry name" value="DAGK_cat"/>
    <property type="match status" value="1"/>
</dbReference>
<comment type="caution">
    <text evidence="14">The sequence shown here is derived from an EMBL/GenBank/DDBJ whole genome shotgun (WGS) entry which is preliminary data.</text>
</comment>
<dbReference type="InterPro" id="IPR050187">
    <property type="entry name" value="Lipid_Phosphate_FormReg"/>
</dbReference>
<evidence type="ECO:0000256" key="5">
    <source>
        <dbReference type="ARBA" id="ARBA00022723"/>
    </source>
</evidence>
<dbReference type="eggNOG" id="COG1597">
    <property type="taxonomic scope" value="Bacteria"/>
</dbReference>
<keyword evidence="8" id="KW-0067">ATP-binding</keyword>
<dbReference type="InterPro" id="IPR001206">
    <property type="entry name" value="Diacylglycerol_kinase_cat_dom"/>
</dbReference>
<dbReference type="PROSITE" id="PS50146">
    <property type="entry name" value="DAGK"/>
    <property type="match status" value="1"/>
</dbReference>
<dbReference type="GO" id="GO:0016301">
    <property type="term" value="F:kinase activity"/>
    <property type="evidence" value="ECO:0007669"/>
    <property type="project" value="UniProtKB-KW"/>
</dbReference>
<feature type="domain" description="DAGKc" evidence="13">
    <location>
        <begin position="1"/>
        <end position="127"/>
    </location>
</feature>
<evidence type="ECO:0000256" key="4">
    <source>
        <dbReference type="ARBA" id="ARBA00022679"/>
    </source>
</evidence>
<evidence type="ECO:0000256" key="11">
    <source>
        <dbReference type="ARBA" id="ARBA00023209"/>
    </source>
</evidence>
<dbReference type="Gene3D" id="2.60.200.40">
    <property type="match status" value="1"/>
</dbReference>
<keyword evidence="5" id="KW-0479">Metal-binding</keyword>
<reference evidence="14 15" key="1">
    <citation type="journal article" date="2011" name="J. Bacteriol.">
        <title>Draft genome sequence of Caloramator australicus strain RC3T, a thermoanaerobe from the Great Artesian Basin of Australia.</title>
        <authorList>
            <person name="Ogg C.D."/>
            <person name="Patel B.K.C."/>
        </authorList>
    </citation>
    <scope>NUCLEOTIDE SEQUENCE [LARGE SCALE GENOMIC DNA]</scope>
    <source>
        <strain evidence="14 15">RC3</strain>
    </source>
</reference>
<evidence type="ECO:0000256" key="7">
    <source>
        <dbReference type="ARBA" id="ARBA00022777"/>
    </source>
</evidence>
<dbReference type="SMART" id="SM00046">
    <property type="entry name" value="DAGKc"/>
    <property type="match status" value="1"/>
</dbReference>
<dbReference type="GO" id="GO:0005524">
    <property type="term" value="F:ATP binding"/>
    <property type="evidence" value="ECO:0007669"/>
    <property type="project" value="UniProtKB-KW"/>
</dbReference>
<keyword evidence="6" id="KW-0547">Nucleotide-binding</keyword>
<dbReference type="NCBIfam" id="TIGR00147">
    <property type="entry name" value="YegS/Rv2252/BmrU family lipid kinase"/>
    <property type="match status" value="1"/>
</dbReference>
<dbReference type="STRING" id="857293.CAAU_1831"/>
<dbReference type="RefSeq" id="WP_008909173.1">
    <property type="nucleotide sequence ID" value="NZ_CAKP01000096.1"/>
</dbReference>
<protein>
    <submittedName>
        <fullName evidence="14">Transcription regulator [contains diacylglycerol kinase catalytic domain]</fullName>
    </submittedName>
</protein>
<gene>
    <name evidence="14" type="ORF">CAAU_1831</name>
</gene>
<keyword evidence="11" id="KW-0594">Phospholipid biosynthesis</keyword>
<evidence type="ECO:0000256" key="1">
    <source>
        <dbReference type="ARBA" id="ARBA00001946"/>
    </source>
</evidence>
<dbReference type="OrthoDB" id="9786026at2"/>
<keyword evidence="9" id="KW-0460">Magnesium</keyword>
<dbReference type="GO" id="GO:0005886">
    <property type="term" value="C:plasma membrane"/>
    <property type="evidence" value="ECO:0007669"/>
    <property type="project" value="TreeGrafter"/>
</dbReference>
<dbReference type="InterPro" id="IPR016064">
    <property type="entry name" value="NAD/diacylglycerol_kinase_sf"/>
</dbReference>
<dbReference type="Pfam" id="PF19279">
    <property type="entry name" value="YegS_C"/>
    <property type="match status" value="1"/>
</dbReference>
<keyword evidence="10" id="KW-0443">Lipid metabolism</keyword>
<dbReference type="InterPro" id="IPR005218">
    <property type="entry name" value="Diacylglycerol/lipid_kinase"/>
</dbReference>
<comment type="similarity">
    <text evidence="2">Belongs to the diacylglycerol/lipid kinase family.</text>
</comment>
<dbReference type="AlphaFoldDB" id="I7K8R1"/>
<keyword evidence="15" id="KW-1185">Reference proteome</keyword>
<organism evidence="14 15">
    <name type="scientific">Caloramator australicus RC3</name>
    <dbReference type="NCBI Taxonomy" id="857293"/>
    <lineage>
        <taxon>Bacteria</taxon>
        <taxon>Bacillati</taxon>
        <taxon>Bacillota</taxon>
        <taxon>Clostridia</taxon>
        <taxon>Eubacteriales</taxon>
        <taxon>Clostridiaceae</taxon>
        <taxon>Caloramator</taxon>
    </lineage>
</organism>
<evidence type="ECO:0000256" key="8">
    <source>
        <dbReference type="ARBA" id="ARBA00022840"/>
    </source>
</evidence>
<dbReference type="PANTHER" id="PTHR12358">
    <property type="entry name" value="SPHINGOSINE KINASE"/>
    <property type="match status" value="1"/>
</dbReference>
<evidence type="ECO:0000256" key="10">
    <source>
        <dbReference type="ARBA" id="ARBA00023098"/>
    </source>
</evidence>
<dbReference type="SUPFAM" id="SSF111331">
    <property type="entry name" value="NAD kinase/diacylglycerol kinase-like"/>
    <property type="match status" value="1"/>
</dbReference>
<dbReference type="EMBL" id="CAKP01000096">
    <property type="protein sequence ID" value="CCJ33915.1"/>
    <property type="molecule type" value="Genomic_DNA"/>
</dbReference>
<dbReference type="GO" id="GO:0046872">
    <property type="term" value="F:metal ion binding"/>
    <property type="evidence" value="ECO:0007669"/>
    <property type="project" value="UniProtKB-KW"/>
</dbReference>